<keyword evidence="1" id="KW-0472">Membrane</keyword>
<dbReference type="Gene3D" id="3.30.1330.60">
    <property type="entry name" value="OmpA-like domain"/>
    <property type="match status" value="1"/>
</dbReference>
<proteinExistence type="predicted"/>
<sequence>MPESSLRAGNLPAWIRRPWVRNSAIGVFLVFLLYTLAGFFLVPYLVEKQLVHYLKEDLGAEASVEQVIINPYTLTLTIDDFSLRQPGKPKFFSFKQFYANFELLSVFHKAWTFQELRLTHPYLKLQISKSGQLNVVELLPPAETPTPNERKGWVPLISHQITISKGEVYFVDRSQPTPFKKYLESIDVNLTKFSTLAEHNVDYSFKAVTKAGETLHMKGDIFTLNPLYAKGHFALIGGKASPLGQYLSDQVAFKISSGRFDTSMDYMLDSREDPLQVTLNNATATLSQLGLRANKGDKEVLTVPKLKISGGQLRWPEKIIGIEQIYMAGTNLRAWLNEQGVLNWQQLLNKKTTEEKASTVNSPAKSWQAAIKTIIIENLSASFQDRTTEPPVTVDISDLALQLTDVSSMPDLASDFDLKFTINEQGLFSAYGNFTALSPTIDANIHLTSLSLLPFQPYVSRFLKMEMTSGHLDAKGNIEYAQNNGTPDFRFNGHLALQQFSAEDTLLGERFLAWDALKADQMLVELFPTRIRIADIKIDAPYGKVVINENQTTNIKEVLSPLTEKKETQPAPKSVPPQVTINSIHAKEAAVIFTDLSLPPEFSSKFSMGIHSLQGEIQNLSSATKKRSSVSLEGTVEPYGVTRVAGEINFFALSRATKFNALFRNVALTALTPYAMKYLGYTIEGGKLSLNLDFQIREGQLEGENEILLENLDLGKKVESPEAIEAPIKLAIALLENPRGIIDVGLPIDGNLNSPQFSYGHLVGKVLVGFIGEVISSPFRFLANLAGAEELDLEFVEFRPASSKLLPPAQEELLQLAEALKNRPKLRLQIQGRYDPITDANFLKKEKFETVVSTRLKQERNISGKKEATFDRQQVLEQLYLEQFSIEALNQKRSQYGLRPAEAGTEPVEEIIPRYLAVEAPPYRKALQEQLIETQTVTNKELHQLGQARAVAIKTYLIDQGGIQEERIEILPVEAAQSVGQDLIRCQFYLNS</sequence>
<keyword evidence="1" id="KW-0812">Transmembrane</keyword>
<organism evidence="2 3">
    <name type="scientific">Nitrosococcus wardiae</name>
    <dbReference type="NCBI Taxonomy" id="1814290"/>
    <lineage>
        <taxon>Bacteria</taxon>
        <taxon>Pseudomonadati</taxon>
        <taxon>Pseudomonadota</taxon>
        <taxon>Gammaproteobacteria</taxon>
        <taxon>Chromatiales</taxon>
        <taxon>Chromatiaceae</taxon>
        <taxon>Nitrosococcus</taxon>
    </lineage>
</organism>
<dbReference type="EMBL" id="CP038033">
    <property type="protein sequence ID" value="QBQ55094.1"/>
    <property type="molecule type" value="Genomic_DNA"/>
</dbReference>
<protein>
    <submittedName>
        <fullName evidence="2">DUF748 domain-containing protein</fullName>
    </submittedName>
</protein>
<dbReference type="GO" id="GO:0005886">
    <property type="term" value="C:plasma membrane"/>
    <property type="evidence" value="ECO:0007669"/>
    <property type="project" value="TreeGrafter"/>
</dbReference>
<dbReference type="PANTHER" id="PTHR30441">
    <property type="entry name" value="DUF748 DOMAIN-CONTAINING PROTEIN"/>
    <property type="match status" value="1"/>
</dbReference>
<keyword evidence="1" id="KW-1133">Transmembrane helix</keyword>
<gene>
    <name evidence="2" type="ORF">E3U44_11660</name>
</gene>
<dbReference type="InterPro" id="IPR052894">
    <property type="entry name" value="AsmA-related"/>
</dbReference>
<dbReference type="Pfam" id="PF05359">
    <property type="entry name" value="DUF748"/>
    <property type="match status" value="1"/>
</dbReference>
<reference evidence="2 3" key="1">
    <citation type="submission" date="2019-03" db="EMBL/GenBank/DDBJ databases">
        <title>The genome sequence of Nitrosococcus wardiae strain D1FHST reveals the archetypal metabolic capacity of ammonia-oxidizing Gammaproteobacteria.</title>
        <authorList>
            <person name="Wang L."/>
            <person name="Lim C.K."/>
            <person name="Hanson T.E."/>
            <person name="Dang H."/>
            <person name="Klotz M.G."/>
        </authorList>
    </citation>
    <scope>NUCLEOTIDE SEQUENCE [LARGE SCALE GENOMIC DNA]</scope>
    <source>
        <strain evidence="2 3">D1FHS</strain>
    </source>
</reference>
<keyword evidence="3" id="KW-1185">Reference proteome</keyword>
<name>A0A4P7C0Z3_9GAMM</name>
<evidence type="ECO:0000313" key="3">
    <source>
        <dbReference type="Proteomes" id="UP000294325"/>
    </source>
</evidence>
<dbReference type="PANTHER" id="PTHR30441:SF8">
    <property type="entry name" value="DUF748 DOMAIN-CONTAINING PROTEIN"/>
    <property type="match status" value="1"/>
</dbReference>
<dbReference type="OrthoDB" id="9757969at2"/>
<evidence type="ECO:0000256" key="1">
    <source>
        <dbReference type="SAM" id="Phobius"/>
    </source>
</evidence>
<feature type="transmembrane region" description="Helical" evidence="1">
    <location>
        <begin position="24"/>
        <end position="46"/>
    </location>
</feature>
<dbReference type="RefSeq" id="WP_134358362.1">
    <property type="nucleotide sequence ID" value="NZ_CP038033.1"/>
</dbReference>
<dbReference type="GO" id="GO:0090313">
    <property type="term" value="P:regulation of protein targeting to membrane"/>
    <property type="evidence" value="ECO:0007669"/>
    <property type="project" value="TreeGrafter"/>
</dbReference>
<dbReference type="InterPro" id="IPR036737">
    <property type="entry name" value="OmpA-like_sf"/>
</dbReference>
<accession>A0A4P7C0Z3</accession>
<dbReference type="KEGG" id="nwr:E3U44_11660"/>
<dbReference type="Proteomes" id="UP000294325">
    <property type="component" value="Chromosome"/>
</dbReference>
<evidence type="ECO:0000313" key="2">
    <source>
        <dbReference type="EMBL" id="QBQ55094.1"/>
    </source>
</evidence>
<dbReference type="AlphaFoldDB" id="A0A4P7C0Z3"/>
<dbReference type="InterPro" id="IPR008023">
    <property type="entry name" value="DUF748"/>
</dbReference>